<accession>A0ABN6VSN3</accession>
<dbReference type="PANTHER" id="PTHR34408:SF1">
    <property type="entry name" value="GLYCOSYL HYDROLASE FAMILY 19 DOMAIN-CONTAINING PROTEIN HI_1415"/>
    <property type="match status" value="1"/>
</dbReference>
<evidence type="ECO:0000313" key="2">
    <source>
        <dbReference type="EMBL" id="BDV42422.1"/>
    </source>
</evidence>
<sequence>MLITNKQFRQLFPANKNPEDWADAINTICPQYGINNARRLAAFLAQVGHESQEFTRMTENLNYSAQGLADTWPNRYAVDPKARPRTPNALARRLEHDPGAIGNNVYANRLGNGPEESGDGYRYRGHGPLQVTGRDNLMAFAQAVGKSLEDALQYIRTPTGGIISACLHWQHRNLNHAADQGDVVACTKLVNGGTIGLAERRALNAKAAALLGVASA</sequence>
<gene>
    <name evidence="2" type="ORF">GURASL_13450</name>
</gene>
<reference evidence="2 3" key="1">
    <citation type="submission" date="2022-12" db="EMBL/GenBank/DDBJ databases">
        <title>Polyphasic characterization of Geotalea uranireducens NIT-SL11 newly isolated from a complex of sewage sludge and microbially reduced graphene oxide.</title>
        <authorList>
            <person name="Xie L."/>
            <person name="Yoshida N."/>
            <person name="Meng L."/>
        </authorList>
    </citation>
    <scope>NUCLEOTIDE SEQUENCE [LARGE SCALE GENOMIC DNA]</scope>
    <source>
        <strain evidence="2 3">NIT-SL11</strain>
    </source>
</reference>
<evidence type="ECO:0000313" key="3">
    <source>
        <dbReference type="Proteomes" id="UP001317705"/>
    </source>
</evidence>
<dbReference type="SUPFAM" id="SSF53955">
    <property type="entry name" value="Lysozyme-like"/>
    <property type="match status" value="1"/>
</dbReference>
<dbReference type="Gene3D" id="1.10.530.10">
    <property type="match status" value="1"/>
</dbReference>
<proteinExistence type="predicted"/>
<dbReference type="InterPro" id="IPR052354">
    <property type="entry name" value="Cell_Wall_Dynamics_Protein"/>
</dbReference>
<dbReference type="PANTHER" id="PTHR34408">
    <property type="entry name" value="FAMILY PROTEIN, PUTATIVE-RELATED"/>
    <property type="match status" value="1"/>
</dbReference>
<protein>
    <recommendedName>
        <fullName evidence="4">Glycoside hydrolase family 19 protein</fullName>
    </recommendedName>
</protein>
<dbReference type="InterPro" id="IPR023346">
    <property type="entry name" value="Lysozyme-like_dom_sf"/>
</dbReference>
<dbReference type="RefSeq" id="WP_282002869.1">
    <property type="nucleotide sequence ID" value="NZ_AP027151.1"/>
</dbReference>
<dbReference type="Proteomes" id="UP001317705">
    <property type="component" value="Chromosome"/>
</dbReference>
<name>A0ABN6VSN3_9BACT</name>
<feature type="region of interest" description="Disordered" evidence="1">
    <location>
        <begin position="102"/>
        <end position="121"/>
    </location>
</feature>
<evidence type="ECO:0008006" key="4">
    <source>
        <dbReference type="Google" id="ProtNLM"/>
    </source>
</evidence>
<organism evidence="2 3">
    <name type="scientific">Geotalea uraniireducens</name>
    <dbReference type="NCBI Taxonomy" id="351604"/>
    <lineage>
        <taxon>Bacteria</taxon>
        <taxon>Pseudomonadati</taxon>
        <taxon>Thermodesulfobacteriota</taxon>
        <taxon>Desulfuromonadia</taxon>
        <taxon>Geobacterales</taxon>
        <taxon>Geobacteraceae</taxon>
        <taxon>Geotalea</taxon>
    </lineage>
</organism>
<evidence type="ECO:0000256" key="1">
    <source>
        <dbReference type="SAM" id="MobiDB-lite"/>
    </source>
</evidence>
<keyword evidence="3" id="KW-1185">Reference proteome</keyword>
<dbReference type="EMBL" id="AP027151">
    <property type="protein sequence ID" value="BDV42422.1"/>
    <property type="molecule type" value="Genomic_DNA"/>
</dbReference>